<evidence type="ECO:0000256" key="1">
    <source>
        <dbReference type="SAM" id="MobiDB-lite"/>
    </source>
</evidence>
<feature type="region of interest" description="Disordered" evidence="1">
    <location>
        <begin position="72"/>
        <end position="105"/>
    </location>
</feature>
<keyword evidence="3" id="KW-1185">Reference proteome</keyword>
<dbReference type="AlphaFoldDB" id="A0A1G5UWY3"/>
<name>A0A1G5UWY3_9EURY</name>
<organism evidence="2 3">
    <name type="scientific">Methanobrevibacter millerae</name>
    <dbReference type="NCBI Taxonomy" id="230361"/>
    <lineage>
        <taxon>Archaea</taxon>
        <taxon>Methanobacteriati</taxon>
        <taxon>Methanobacteriota</taxon>
        <taxon>Methanomada group</taxon>
        <taxon>Methanobacteria</taxon>
        <taxon>Methanobacteriales</taxon>
        <taxon>Methanobacteriaceae</taxon>
        <taxon>Methanobrevibacter</taxon>
    </lineage>
</organism>
<evidence type="ECO:0000313" key="3">
    <source>
        <dbReference type="Proteomes" id="UP000323439"/>
    </source>
</evidence>
<evidence type="ECO:0000313" key="2">
    <source>
        <dbReference type="EMBL" id="SDA37537.1"/>
    </source>
</evidence>
<dbReference type="Proteomes" id="UP000323439">
    <property type="component" value="Unassembled WGS sequence"/>
</dbReference>
<proteinExistence type="predicted"/>
<sequence length="114" mass="12264">MIILCSYAFATSNIDQEKTAVNAINSTDIAQEDATINEINNQIIKNSADTIYVEYDENDDSVMTLYGGYSTTSSGYSDSSKDSSIDLNEHVQDSTPAEDNKYPIGTIGSCANAA</sequence>
<feature type="compositionally biased region" description="Basic and acidic residues" evidence="1">
    <location>
        <begin position="79"/>
        <end position="92"/>
    </location>
</feature>
<protein>
    <submittedName>
        <fullName evidence="2">Uncharacterized protein</fullName>
    </submittedName>
</protein>
<gene>
    <name evidence="2" type="ORF">SAMN02910315_00134</name>
</gene>
<dbReference type="EMBL" id="FMXB01000001">
    <property type="protein sequence ID" value="SDA37537.1"/>
    <property type="molecule type" value="Genomic_DNA"/>
</dbReference>
<accession>A0A1G5UWY3</accession>
<dbReference type="RefSeq" id="WP_188118010.1">
    <property type="nucleotide sequence ID" value="NZ_FMXB01000001.1"/>
</dbReference>
<reference evidence="2 3" key="1">
    <citation type="submission" date="2016-10" db="EMBL/GenBank/DDBJ databases">
        <authorList>
            <person name="Varghese N."/>
            <person name="Submissions S."/>
        </authorList>
    </citation>
    <scope>NUCLEOTIDE SEQUENCE [LARGE SCALE GENOMIC DNA]</scope>
    <source>
        <strain evidence="2 3">DSM 16643</strain>
    </source>
</reference>